<protein>
    <submittedName>
        <fullName evidence="2">Uncharacterized protein</fullName>
    </submittedName>
</protein>
<gene>
    <name evidence="2" type="ORF">PIN31115_02199</name>
</gene>
<reference evidence="2 3" key="1">
    <citation type="submission" date="2019-08" db="EMBL/GenBank/DDBJ databases">
        <authorList>
            <person name="Peeters C."/>
        </authorList>
    </citation>
    <scope>NUCLEOTIDE SEQUENCE [LARGE SCALE GENOMIC DNA]</scope>
    <source>
        <strain evidence="2 3">LMG 31115</strain>
    </source>
</reference>
<accession>A0A5E4US84</accession>
<evidence type="ECO:0000313" key="2">
    <source>
        <dbReference type="EMBL" id="VVE02812.1"/>
    </source>
</evidence>
<dbReference type="RefSeq" id="WP_150684047.1">
    <property type="nucleotide sequence ID" value="NZ_CABPSI010000002.1"/>
</dbReference>
<proteinExistence type="predicted"/>
<dbReference type="EMBL" id="CABPSI010000002">
    <property type="protein sequence ID" value="VVE02812.1"/>
    <property type="molecule type" value="Genomic_DNA"/>
</dbReference>
<keyword evidence="3" id="KW-1185">Reference proteome</keyword>
<evidence type="ECO:0000256" key="1">
    <source>
        <dbReference type="SAM" id="MobiDB-lite"/>
    </source>
</evidence>
<sequence>MPALSTSGMSATALSAPSLTTVIAGAWIAMSDTPRVVFADDLSDVRVAPDAGGERVLRREDCATWLPMRAPADVQSDGRTIMHLHSEPDRIGFLSENRAGAFWVELLDVVASMDGCPNGLDGKQLVDALEERMACLGIAATEATQTSSGHDEGSGGSEGGEPGSNRTRASEFPVAESMSMPSIYMRHDGYQPGTMAALEYDLGWWALMPTWSRVTKVDERTWHDNPNPALFRATGRDILHRLPVDPSRLNPASGVARILSLHSHAAGFSNCLTNVTRVASRTGESGAPVPAIETSLFERRCPGDWWRAADARRSGRDALTLHANACRERTTTDAPPSS</sequence>
<dbReference type="AlphaFoldDB" id="A0A5E4US84"/>
<evidence type="ECO:0000313" key="3">
    <source>
        <dbReference type="Proteomes" id="UP000333828"/>
    </source>
</evidence>
<dbReference type="Proteomes" id="UP000333828">
    <property type="component" value="Unassembled WGS sequence"/>
</dbReference>
<organism evidence="2 3">
    <name type="scientific">Pandoraea iniqua</name>
    <dbReference type="NCBI Taxonomy" id="2508288"/>
    <lineage>
        <taxon>Bacteria</taxon>
        <taxon>Pseudomonadati</taxon>
        <taxon>Pseudomonadota</taxon>
        <taxon>Betaproteobacteria</taxon>
        <taxon>Burkholderiales</taxon>
        <taxon>Burkholderiaceae</taxon>
        <taxon>Pandoraea</taxon>
    </lineage>
</organism>
<feature type="region of interest" description="Disordered" evidence="1">
    <location>
        <begin position="141"/>
        <end position="172"/>
    </location>
</feature>
<name>A0A5E4US84_9BURK</name>